<evidence type="ECO:0000313" key="2">
    <source>
        <dbReference type="EMBL" id="KAF5198057.1"/>
    </source>
</evidence>
<protein>
    <submittedName>
        <fullName evidence="2">Uncharacterized protein</fullName>
    </submittedName>
</protein>
<feature type="region of interest" description="Disordered" evidence="1">
    <location>
        <begin position="185"/>
        <end position="220"/>
    </location>
</feature>
<feature type="compositionally biased region" description="Polar residues" evidence="1">
    <location>
        <begin position="12"/>
        <end position="23"/>
    </location>
</feature>
<dbReference type="EMBL" id="JABWDY010013798">
    <property type="protein sequence ID" value="KAF5198057.1"/>
    <property type="molecule type" value="Genomic_DNA"/>
</dbReference>
<keyword evidence="3" id="KW-1185">Reference proteome</keyword>
<reference evidence="2 3" key="1">
    <citation type="submission" date="2020-06" db="EMBL/GenBank/DDBJ databases">
        <title>Transcriptomic and genomic resources for Thalictrum thalictroides and T. hernandezii: Facilitating candidate gene discovery in an emerging model plant lineage.</title>
        <authorList>
            <person name="Arias T."/>
            <person name="Riano-Pachon D.M."/>
            <person name="Di Stilio V.S."/>
        </authorList>
    </citation>
    <scope>NUCLEOTIDE SEQUENCE [LARGE SCALE GENOMIC DNA]</scope>
    <source>
        <strain evidence="3">cv. WT478/WT964</strain>
        <tissue evidence="2">Leaves</tissue>
    </source>
</reference>
<feature type="region of interest" description="Disordered" evidence="1">
    <location>
        <begin position="237"/>
        <end position="323"/>
    </location>
</feature>
<comment type="caution">
    <text evidence="2">The sequence shown here is derived from an EMBL/GenBank/DDBJ whole genome shotgun (WGS) entry which is preliminary data.</text>
</comment>
<gene>
    <name evidence="2" type="ORF">FRX31_012357</name>
</gene>
<name>A0A7J6WM84_THATH</name>
<dbReference type="Proteomes" id="UP000554482">
    <property type="component" value="Unassembled WGS sequence"/>
</dbReference>
<sequence>MRDAEGAAAFDSTASGSATTNAVTAEPRTEAHPNIRFYQTPKSPINPKKTQENKKNNGPVGNRFTGLESEEMEDLTFAAAASSRWNAAHSDPFPVVKPSPVEVEEMEVEYVSRQERQDEEDELAMADQYHRNAMAAGVDDAAALINNSSDTNNVSNINFNNNTIADIITGSVTGSQRIVIDNNSNHVDHGPNSAPHVADPSNLRSPNCQISSKPTPSTNIKSQFKTILTPTVKRATKVPNRPETPYGKVFSKEDKPPSSSGGGAGVQFPALTSNPVPTPTPNYMANTYASKAQVESYEGPITRSRSRTNTNSNPPRSKEGQQL</sequence>
<dbReference type="AlphaFoldDB" id="A0A7J6WM84"/>
<evidence type="ECO:0000256" key="1">
    <source>
        <dbReference type="SAM" id="MobiDB-lite"/>
    </source>
</evidence>
<feature type="compositionally biased region" description="Polar residues" evidence="1">
    <location>
        <begin position="270"/>
        <end position="290"/>
    </location>
</feature>
<organism evidence="2 3">
    <name type="scientific">Thalictrum thalictroides</name>
    <name type="common">Rue-anemone</name>
    <name type="synonym">Anemone thalictroides</name>
    <dbReference type="NCBI Taxonomy" id="46969"/>
    <lineage>
        <taxon>Eukaryota</taxon>
        <taxon>Viridiplantae</taxon>
        <taxon>Streptophyta</taxon>
        <taxon>Embryophyta</taxon>
        <taxon>Tracheophyta</taxon>
        <taxon>Spermatophyta</taxon>
        <taxon>Magnoliopsida</taxon>
        <taxon>Ranunculales</taxon>
        <taxon>Ranunculaceae</taxon>
        <taxon>Thalictroideae</taxon>
        <taxon>Thalictrum</taxon>
    </lineage>
</organism>
<feature type="region of interest" description="Disordered" evidence="1">
    <location>
        <begin position="1"/>
        <end position="69"/>
    </location>
</feature>
<proteinExistence type="predicted"/>
<evidence type="ECO:0000313" key="3">
    <source>
        <dbReference type="Proteomes" id="UP000554482"/>
    </source>
</evidence>
<accession>A0A7J6WM84</accession>
<feature type="compositionally biased region" description="Polar residues" evidence="1">
    <location>
        <begin position="202"/>
        <end position="220"/>
    </location>
</feature>